<protein>
    <submittedName>
        <fullName evidence="2">Uncharacterized membrane protein YsdA, DUF1294 family</fullName>
    </submittedName>
</protein>
<name>A0A1M6RBC0_9FIRM</name>
<evidence type="ECO:0000313" key="2">
    <source>
        <dbReference type="EMBL" id="SHK29736.1"/>
    </source>
</evidence>
<organism evidence="2 3">
    <name type="scientific">Anaerocolumna jejuensis DSM 15929</name>
    <dbReference type="NCBI Taxonomy" id="1121322"/>
    <lineage>
        <taxon>Bacteria</taxon>
        <taxon>Bacillati</taxon>
        <taxon>Bacillota</taxon>
        <taxon>Clostridia</taxon>
        <taxon>Lachnospirales</taxon>
        <taxon>Lachnospiraceae</taxon>
        <taxon>Anaerocolumna</taxon>
    </lineage>
</organism>
<dbReference type="PIRSF" id="PIRSF002599">
    <property type="entry name" value="Cold_shock_A"/>
    <property type="match status" value="1"/>
</dbReference>
<keyword evidence="1" id="KW-0472">Membrane</keyword>
<dbReference type="Pfam" id="PF06961">
    <property type="entry name" value="DUF1294"/>
    <property type="match status" value="1"/>
</dbReference>
<feature type="transmembrane region" description="Helical" evidence="1">
    <location>
        <begin position="38"/>
        <end position="58"/>
    </location>
</feature>
<keyword evidence="1" id="KW-1133">Transmembrane helix</keyword>
<dbReference type="GO" id="GO:0003676">
    <property type="term" value="F:nucleic acid binding"/>
    <property type="evidence" value="ECO:0007669"/>
    <property type="project" value="InterPro"/>
</dbReference>
<proteinExistence type="predicted"/>
<dbReference type="InterPro" id="IPR010718">
    <property type="entry name" value="DUF1294"/>
</dbReference>
<reference evidence="2 3" key="1">
    <citation type="submission" date="2016-11" db="EMBL/GenBank/DDBJ databases">
        <authorList>
            <person name="Jaros S."/>
            <person name="Januszkiewicz K."/>
            <person name="Wedrychowicz H."/>
        </authorList>
    </citation>
    <scope>NUCLEOTIDE SEQUENCE [LARGE SCALE GENOMIC DNA]</scope>
    <source>
        <strain evidence="2 3">DSM 15929</strain>
    </source>
</reference>
<sequence>MDYYLLLIYFILVNTFSFLLMGIDKYKARKNKWRIKESTLFLSSVIGGSLGSLLGMFFFRHKTKHKKFLLGMPCILLIHICLLLYWFH</sequence>
<accession>A0A1M6RBC0</accession>
<dbReference type="Proteomes" id="UP000184386">
    <property type="component" value="Unassembled WGS sequence"/>
</dbReference>
<dbReference type="RefSeq" id="WP_073275745.1">
    <property type="nucleotide sequence ID" value="NZ_FRAC01000010.1"/>
</dbReference>
<dbReference type="EMBL" id="FRAC01000010">
    <property type="protein sequence ID" value="SHK29736.1"/>
    <property type="molecule type" value="Genomic_DNA"/>
</dbReference>
<dbReference type="AlphaFoldDB" id="A0A1M6RBC0"/>
<dbReference type="InterPro" id="IPR012156">
    <property type="entry name" value="Cold_shock_CspA"/>
</dbReference>
<keyword evidence="1" id="KW-0812">Transmembrane</keyword>
<feature type="transmembrane region" description="Helical" evidence="1">
    <location>
        <begin position="70"/>
        <end position="87"/>
    </location>
</feature>
<feature type="transmembrane region" description="Helical" evidence="1">
    <location>
        <begin position="6"/>
        <end position="26"/>
    </location>
</feature>
<evidence type="ECO:0000313" key="3">
    <source>
        <dbReference type="Proteomes" id="UP000184386"/>
    </source>
</evidence>
<gene>
    <name evidence="2" type="ORF">SAMN02745136_02214</name>
</gene>
<keyword evidence="3" id="KW-1185">Reference proteome</keyword>
<evidence type="ECO:0000256" key="1">
    <source>
        <dbReference type="SAM" id="Phobius"/>
    </source>
</evidence>